<dbReference type="InterPro" id="IPR008538">
    <property type="entry name" value="Uma2"/>
</dbReference>
<dbReference type="Proteomes" id="UP000010367">
    <property type="component" value="Chromosome"/>
</dbReference>
<accession>K9TKR9</accession>
<evidence type="ECO:0000313" key="3">
    <source>
        <dbReference type="EMBL" id="AFY82736.1"/>
    </source>
</evidence>
<dbReference type="InParanoid" id="K9TKR9"/>
<reference evidence="3 4" key="1">
    <citation type="submission" date="2012-06" db="EMBL/GenBank/DDBJ databases">
        <title>Finished chromosome of genome of Oscillatoria acuminata PCC 6304.</title>
        <authorList>
            <consortium name="US DOE Joint Genome Institute"/>
            <person name="Gugger M."/>
            <person name="Coursin T."/>
            <person name="Rippka R."/>
            <person name="Tandeau De Marsac N."/>
            <person name="Huntemann M."/>
            <person name="Wei C.-L."/>
            <person name="Han J."/>
            <person name="Detter J.C."/>
            <person name="Han C."/>
            <person name="Tapia R."/>
            <person name="Davenport K."/>
            <person name="Daligault H."/>
            <person name="Erkkila T."/>
            <person name="Gu W."/>
            <person name="Munk A.C.C."/>
            <person name="Teshima H."/>
            <person name="Xu Y."/>
            <person name="Chain P."/>
            <person name="Chen A."/>
            <person name="Krypides N."/>
            <person name="Mavromatis K."/>
            <person name="Markowitz V."/>
            <person name="Szeto E."/>
            <person name="Ivanova N."/>
            <person name="Mikhailova N."/>
            <person name="Ovchinnikova G."/>
            <person name="Pagani I."/>
            <person name="Pati A."/>
            <person name="Goodwin L."/>
            <person name="Peters L."/>
            <person name="Pitluck S."/>
            <person name="Woyke T."/>
            <person name="Kerfeld C."/>
        </authorList>
    </citation>
    <scope>NUCLEOTIDE SEQUENCE [LARGE SCALE GENOMIC DNA]</scope>
    <source>
        <strain evidence="3 4">PCC 6304</strain>
    </source>
</reference>
<dbReference type="OrthoDB" id="483276at2"/>
<dbReference type="Gene3D" id="3.90.1570.10">
    <property type="entry name" value="tt1808, chain A"/>
    <property type="match status" value="1"/>
</dbReference>
<dbReference type="InterPro" id="IPR011335">
    <property type="entry name" value="Restrct_endonuc-II-like"/>
</dbReference>
<dbReference type="PANTHER" id="PTHR33352">
    <property type="entry name" value="SLR1095 PROTEIN"/>
    <property type="match status" value="1"/>
</dbReference>
<organism evidence="3 4">
    <name type="scientific">Oscillatoria acuminata PCC 6304</name>
    <dbReference type="NCBI Taxonomy" id="56110"/>
    <lineage>
        <taxon>Bacteria</taxon>
        <taxon>Bacillati</taxon>
        <taxon>Cyanobacteriota</taxon>
        <taxon>Cyanophyceae</taxon>
        <taxon>Oscillatoriophycideae</taxon>
        <taxon>Oscillatoriales</taxon>
        <taxon>Oscillatoriaceae</taxon>
        <taxon>Oscillatoria</taxon>
    </lineage>
</organism>
<gene>
    <name evidence="3" type="ORF">Oscil6304_3154</name>
</gene>
<name>K9TKR9_9CYAN</name>
<dbReference type="EMBL" id="CP003607">
    <property type="protein sequence ID" value="AFY82736.1"/>
    <property type="molecule type" value="Genomic_DNA"/>
</dbReference>
<feature type="region of interest" description="Disordered" evidence="1">
    <location>
        <begin position="200"/>
        <end position="240"/>
    </location>
</feature>
<dbReference type="CDD" id="cd06260">
    <property type="entry name" value="DUF820-like"/>
    <property type="match status" value="1"/>
</dbReference>
<sequence length="256" mass="29931">MTGKLEIQPQTPVIYPSEDGEPLAESYDHLYALFVTLEVLRQYLIGRQATVLGDQFLYYCQGNPRMRVTPDVMVIFNVQPGGRDNYKIWEEGQVPSVIFEMTSASTRNQDMEFKRAFYEQLGVEEYWLFDPRGEWIPEQLQGYRLNNKEYQAIADNYSTALGLQLTVEGKLIIFYRGDTGERLLTPEEWRVALQQERERAQQERERAQQERERAQQERERAQQEGSQQERDRAQQERDRAEALAAKLRALGIDPDA</sequence>
<protein>
    <recommendedName>
        <fullName evidence="2">Putative restriction endonuclease domain-containing protein</fullName>
    </recommendedName>
</protein>
<evidence type="ECO:0000256" key="1">
    <source>
        <dbReference type="SAM" id="MobiDB-lite"/>
    </source>
</evidence>
<dbReference type="KEGG" id="oac:Oscil6304_3154"/>
<dbReference type="Pfam" id="PF05685">
    <property type="entry name" value="Uma2"/>
    <property type="match status" value="1"/>
</dbReference>
<dbReference type="AlphaFoldDB" id="K9TKR9"/>
<evidence type="ECO:0000313" key="4">
    <source>
        <dbReference type="Proteomes" id="UP000010367"/>
    </source>
</evidence>
<keyword evidence="4" id="KW-1185">Reference proteome</keyword>
<dbReference type="SUPFAM" id="SSF52980">
    <property type="entry name" value="Restriction endonuclease-like"/>
    <property type="match status" value="1"/>
</dbReference>
<dbReference type="InterPro" id="IPR012296">
    <property type="entry name" value="Nuclease_put_TT1808"/>
</dbReference>
<feature type="domain" description="Putative restriction endonuclease" evidence="2">
    <location>
        <begin position="60"/>
        <end position="154"/>
    </location>
</feature>
<dbReference type="HOGENOM" id="CLU_075279_0_1_3"/>
<proteinExistence type="predicted"/>
<dbReference type="PATRIC" id="fig|56110.3.peg.3759"/>
<dbReference type="PANTHER" id="PTHR33352:SF2">
    <property type="entry name" value="SLL0995 PROTEIN"/>
    <property type="match status" value="1"/>
</dbReference>
<evidence type="ECO:0000259" key="2">
    <source>
        <dbReference type="Pfam" id="PF05685"/>
    </source>
</evidence>
<dbReference type="RefSeq" id="WP_015149370.1">
    <property type="nucleotide sequence ID" value="NC_019693.1"/>
</dbReference>
<dbReference type="STRING" id="56110.Oscil6304_3154"/>
<dbReference type="eggNOG" id="COG4636">
    <property type="taxonomic scope" value="Bacteria"/>
</dbReference>